<feature type="compositionally biased region" description="Polar residues" evidence="1">
    <location>
        <begin position="370"/>
        <end position="391"/>
    </location>
</feature>
<dbReference type="Proteomes" id="UP000677803">
    <property type="component" value="Unassembled WGS sequence"/>
</dbReference>
<feature type="compositionally biased region" description="Polar residues" evidence="1">
    <location>
        <begin position="494"/>
        <end position="503"/>
    </location>
</feature>
<proteinExistence type="predicted"/>
<feature type="region of interest" description="Disordered" evidence="1">
    <location>
        <begin position="333"/>
        <end position="504"/>
    </location>
</feature>
<feature type="compositionally biased region" description="Low complexity" evidence="1">
    <location>
        <begin position="429"/>
        <end position="446"/>
    </location>
</feature>
<feature type="region of interest" description="Disordered" evidence="1">
    <location>
        <begin position="580"/>
        <end position="616"/>
    </location>
</feature>
<keyword evidence="3" id="KW-1185">Reference proteome</keyword>
<feature type="compositionally biased region" description="Low complexity" evidence="1">
    <location>
        <begin position="280"/>
        <end position="290"/>
    </location>
</feature>
<feature type="compositionally biased region" description="Basic and acidic residues" evidence="1">
    <location>
        <begin position="359"/>
        <end position="369"/>
    </location>
</feature>
<feature type="compositionally biased region" description="Polar residues" evidence="1">
    <location>
        <begin position="598"/>
        <end position="616"/>
    </location>
</feature>
<accession>A0A8S4AM90</accession>
<feature type="region of interest" description="Disordered" evidence="1">
    <location>
        <begin position="274"/>
        <end position="299"/>
    </location>
</feature>
<feature type="compositionally biased region" description="Low complexity" evidence="1">
    <location>
        <begin position="61"/>
        <end position="74"/>
    </location>
</feature>
<reference evidence="2" key="1">
    <citation type="submission" date="2021-05" db="EMBL/GenBank/DDBJ databases">
        <authorList>
            <person name="Tigano A."/>
        </authorList>
    </citation>
    <scope>NUCLEOTIDE SEQUENCE</scope>
</reference>
<feature type="region of interest" description="Disordered" evidence="1">
    <location>
        <begin position="167"/>
        <end position="213"/>
    </location>
</feature>
<evidence type="ECO:0000313" key="2">
    <source>
        <dbReference type="EMBL" id="CAG5866836.1"/>
    </source>
</evidence>
<dbReference type="AlphaFoldDB" id="A0A8S4AM90"/>
<comment type="caution">
    <text evidence="2">The sequence shown here is derived from an EMBL/GenBank/DDBJ whole genome shotgun (WGS) entry which is preliminary data.</text>
</comment>
<feature type="compositionally biased region" description="Polar residues" evidence="1">
    <location>
        <begin position="111"/>
        <end position="148"/>
    </location>
</feature>
<dbReference type="OrthoDB" id="6163239at2759"/>
<dbReference type="EMBL" id="CAJRST010002224">
    <property type="protein sequence ID" value="CAG5866836.1"/>
    <property type="molecule type" value="Genomic_DNA"/>
</dbReference>
<organism evidence="2 3">
    <name type="scientific">Menidia menidia</name>
    <name type="common">Atlantic silverside</name>
    <dbReference type="NCBI Taxonomy" id="238744"/>
    <lineage>
        <taxon>Eukaryota</taxon>
        <taxon>Metazoa</taxon>
        <taxon>Chordata</taxon>
        <taxon>Craniata</taxon>
        <taxon>Vertebrata</taxon>
        <taxon>Euteleostomi</taxon>
        <taxon>Actinopterygii</taxon>
        <taxon>Neopterygii</taxon>
        <taxon>Teleostei</taxon>
        <taxon>Neoteleostei</taxon>
        <taxon>Acanthomorphata</taxon>
        <taxon>Ovalentaria</taxon>
        <taxon>Atherinomorphae</taxon>
        <taxon>Atheriniformes</taxon>
        <taxon>Atherinopsidae</taxon>
        <taxon>Menidiinae</taxon>
        <taxon>Menidia</taxon>
    </lineage>
</organism>
<protein>
    <submittedName>
        <fullName evidence="2">(Atlantic silverside) hypothetical protein</fullName>
    </submittedName>
</protein>
<feature type="compositionally biased region" description="Low complexity" evidence="1">
    <location>
        <begin position="392"/>
        <end position="403"/>
    </location>
</feature>
<feature type="region of interest" description="Disordered" evidence="1">
    <location>
        <begin position="1"/>
        <end position="25"/>
    </location>
</feature>
<evidence type="ECO:0000313" key="3">
    <source>
        <dbReference type="Proteomes" id="UP000677803"/>
    </source>
</evidence>
<name>A0A8S4AM90_9TELE</name>
<evidence type="ECO:0000256" key="1">
    <source>
        <dbReference type="SAM" id="MobiDB-lite"/>
    </source>
</evidence>
<gene>
    <name evidence="2" type="ORF">MMEN_LOCUS3543</name>
</gene>
<feature type="region of interest" description="Disordered" evidence="1">
    <location>
        <begin position="58"/>
        <end position="81"/>
    </location>
</feature>
<feature type="region of interest" description="Disordered" evidence="1">
    <location>
        <begin position="98"/>
        <end position="154"/>
    </location>
</feature>
<sequence length="616" mass="65009">MDNPPVTSNTYEEQGVQSVGGTNPTDKLVCEAAEDETFFLRKDVPAQHLLKLLQKEVGMPSSTSSAVSSVSETSLNTASSAVESKITKVSKLIITDRSMVKSAGGPVETHLAQQQTARPESVSDPDQSGAWSSGTANVTLGPRSTQPDDSSELLHRELLSEVERLSSLEAGAENTPRINPTPPDPSATPALKEMSEGKPSLVGANLGGGPWTGPFSAGVERVHREQELWSSGNQTGIDGSYLGFLPQSQSTPGVFMVPPKSGVKAKLGQLSAIESDKENQSNSGAASQSAVPMTDTRRSEIAGRCQEETLQTSAQVQSLPTLNYMQKVDAWRANQSPRGPPLFDSLTLQGFSSMPPKKKAFDAPSDTRNRVLTQHSQQPPVLGASNPNIDQGSSTAAAGSSSSKRGEAVGGGPCDKPDRGPAPSPARGSSFGKSQSVSSLSTVVASARQHQQTVTPPEPQEAASQERAPPHPGAKPSPLTGLGHFSDTSHDQDVTPSSSQDSYSGVKVGLSVGASSVVSLELDHYTPNWPTKPPALPPDLNIDERIPCHKRALFLFFLQLYLRNLGIDQSPSSILTPFAPRGPIREPEFSPTDFCTVKGSTGTPTKSTQPSEGIEL</sequence>